<dbReference type="SUPFAM" id="SSF46689">
    <property type="entry name" value="Homeodomain-like"/>
    <property type="match status" value="1"/>
</dbReference>
<dbReference type="PROSITE" id="PS01124">
    <property type="entry name" value="HTH_ARAC_FAMILY_2"/>
    <property type="match status" value="1"/>
</dbReference>
<dbReference type="AlphaFoldDB" id="A0A1G7WF70"/>
<dbReference type="Pfam" id="PF12833">
    <property type="entry name" value="HTH_18"/>
    <property type="match status" value="1"/>
</dbReference>
<dbReference type="STRING" id="659014.SAMN04487996_12223"/>
<dbReference type="RefSeq" id="WP_090156660.1">
    <property type="nucleotide sequence ID" value="NZ_FNAN01000022.1"/>
</dbReference>
<name>A0A1G7WF70_9BACT</name>
<keyword evidence="6" id="KW-1185">Reference proteome</keyword>
<accession>A0A1G7WF70</accession>
<dbReference type="GO" id="GO:0003700">
    <property type="term" value="F:DNA-binding transcription factor activity"/>
    <property type="evidence" value="ECO:0007669"/>
    <property type="project" value="InterPro"/>
</dbReference>
<dbReference type="GO" id="GO:0043565">
    <property type="term" value="F:sequence-specific DNA binding"/>
    <property type="evidence" value="ECO:0007669"/>
    <property type="project" value="InterPro"/>
</dbReference>
<evidence type="ECO:0000259" key="4">
    <source>
        <dbReference type="PROSITE" id="PS01124"/>
    </source>
</evidence>
<proteinExistence type="predicted"/>
<protein>
    <submittedName>
        <fullName evidence="5">AraC-type DNA-binding protein</fullName>
    </submittedName>
</protein>
<dbReference type="InterPro" id="IPR009057">
    <property type="entry name" value="Homeodomain-like_sf"/>
</dbReference>
<evidence type="ECO:0000313" key="6">
    <source>
        <dbReference type="Proteomes" id="UP000198748"/>
    </source>
</evidence>
<dbReference type="EMBL" id="FNAN01000022">
    <property type="protein sequence ID" value="SDG70558.1"/>
    <property type="molecule type" value="Genomic_DNA"/>
</dbReference>
<dbReference type="PANTHER" id="PTHR43280">
    <property type="entry name" value="ARAC-FAMILY TRANSCRIPTIONAL REGULATOR"/>
    <property type="match status" value="1"/>
</dbReference>
<dbReference type="OrthoDB" id="952277at2"/>
<dbReference type="Proteomes" id="UP000198748">
    <property type="component" value="Unassembled WGS sequence"/>
</dbReference>
<dbReference type="SMART" id="SM00342">
    <property type="entry name" value="HTH_ARAC"/>
    <property type="match status" value="1"/>
</dbReference>
<gene>
    <name evidence="5" type="ORF">SAMN04487996_12223</name>
</gene>
<evidence type="ECO:0000256" key="3">
    <source>
        <dbReference type="ARBA" id="ARBA00023163"/>
    </source>
</evidence>
<evidence type="ECO:0000313" key="5">
    <source>
        <dbReference type="EMBL" id="SDG70558.1"/>
    </source>
</evidence>
<keyword evidence="2 5" id="KW-0238">DNA-binding</keyword>
<evidence type="ECO:0000256" key="2">
    <source>
        <dbReference type="ARBA" id="ARBA00023125"/>
    </source>
</evidence>
<organism evidence="5 6">
    <name type="scientific">Dyadobacter soli</name>
    <dbReference type="NCBI Taxonomy" id="659014"/>
    <lineage>
        <taxon>Bacteria</taxon>
        <taxon>Pseudomonadati</taxon>
        <taxon>Bacteroidota</taxon>
        <taxon>Cytophagia</taxon>
        <taxon>Cytophagales</taxon>
        <taxon>Spirosomataceae</taxon>
        <taxon>Dyadobacter</taxon>
    </lineage>
</organism>
<sequence length="186" mass="21975">MILYIKYMVSLRCKMMVEQELNNIGLHYVVVELGSVEILEDITLEQREALKRNLLKSGLELLDDKRSILIEKIKNVIVEMIHYQDELPRTNYSDYIAEKLGYDYTYISNIFSEVKGINIQQFIIHHKIEKVKELLLYGDLNLTEISYKLHYSSVAHLSNQFKKVTGLSPTFYKKLRRKRDDNLENI</sequence>
<dbReference type="Gene3D" id="1.10.10.60">
    <property type="entry name" value="Homeodomain-like"/>
    <property type="match status" value="1"/>
</dbReference>
<dbReference type="PANTHER" id="PTHR43280:SF2">
    <property type="entry name" value="HTH-TYPE TRANSCRIPTIONAL REGULATOR EXSA"/>
    <property type="match status" value="1"/>
</dbReference>
<keyword evidence="3" id="KW-0804">Transcription</keyword>
<feature type="domain" description="HTH araC/xylS-type" evidence="4">
    <location>
        <begin position="71"/>
        <end position="175"/>
    </location>
</feature>
<reference evidence="6" key="1">
    <citation type="submission" date="2016-10" db="EMBL/GenBank/DDBJ databases">
        <authorList>
            <person name="Varghese N."/>
            <person name="Submissions S."/>
        </authorList>
    </citation>
    <scope>NUCLEOTIDE SEQUENCE [LARGE SCALE GENOMIC DNA]</scope>
    <source>
        <strain evidence="6">DSM 25329</strain>
    </source>
</reference>
<keyword evidence="1" id="KW-0805">Transcription regulation</keyword>
<dbReference type="InterPro" id="IPR018060">
    <property type="entry name" value="HTH_AraC"/>
</dbReference>
<evidence type="ECO:0000256" key="1">
    <source>
        <dbReference type="ARBA" id="ARBA00023015"/>
    </source>
</evidence>